<evidence type="ECO:0000256" key="2">
    <source>
        <dbReference type="ARBA" id="ARBA00007342"/>
    </source>
</evidence>
<dbReference type="KEGG" id="tli:Tlie_0203"/>
<dbReference type="NCBIfam" id="NF011652">
    <property type="entry name" value="PRK15070.1"/>
    <property type="match status" value="1"/>
</dbReference>
<dbReference type="GO" id="GO:0046872">
    <property type="term" value="F:metal ion binding"/>
    <property type="evidence" value="ECO:0007669"/>
    <property type="project" value="UniProtKB-KW"/>
</dbReference>
<dbReference type="Pfam" id="PF06130">
    <property type="entry name" value="PTAC"/>
    <property type="match status" value="1"/>
</dbReference>
<dbReference type="Proteomes" id="UP000005868">
    <property type="component" value="Chromosome"/>
</dbReference>
<name>G7V6B8_THELD</name>
<evidence type="ECO:0000256" key="8">
    <source>
        <dbReference type="ARBA" id="ARBA00023315"/>
    </source>
</evidence>
<sequence length="217" mass="23728">MLNMEKLVDAITKEISALLASGNFPIVVGVSNRHVHLSREHTDILFGEGYELTKMRDLRQPGEFAAKETVTVATAGGVLENVRILGPIRKKTQFELSASDARKLRIDVPVVKSGSSHELESPVLLIGPKGSVSLTEGVGLAWRHIHLSPEEALALGVKDGQEVDVEVKGDRGVIFRKVWVRVSDKFVSEFHVDVDEANACGLKTGDYVQIVRIPESL</sequence>
<proteinExistence type="inferred from homology"/>
<comment type="cofactor">
    <cofactor evidence="1">
        <name>Zn(2+)</name>
        <dbReference type="ChEBI" id="CHEBI:29105"/>
    </cofactor>
</comment>
<organism evidence="10 11">
    <name type="scientific">Thermovirga lienii (strain ATCC BAA-1197 / DSM 17291 / Cas60314)</name>
    <dbReference type="NCBI Taxonomy" id="580340"/>
    <lineage>
        <taxon>Bacteria</taxon>
        <taxon>Thermotogati</taxon>
        <taxon>Synergistota</taxon>
        <taxon>Synergistia</taxon>
        <taxon>Synergistales</taxon>
        <taxon>Thermovirgaceae</taxon>
        <taxon>Thermovirga</taxon>
    </lineage>
</organism>
<keyword evidence="11" id="KW-1185">Reference proteome</keyword>
<comment type="similarity">
    <text evidence="2 9">Belongs to the PduL family.</text>
</comment>
<comment type="function">
    <text evidence="9">Involved in 1,2-propanediol (1,2-PD) degradation by catalyzing the conversion of propanoyl-CoA to propanoyl-phosphate.</text>
</comment>
<evidence type="ECO:0000256" key="6">
    <source>
        <dbReference type="ARBA" id="ARBA00022723"/>
    </source>
</evidence>
<dbReference type="HOGENOM" id="CLU_080676_1_0_0"/>
<evidence type="ECO:0000256" key="9">
    <source>
        <dbReference type="PIRNR" id="PIRNR010130"/>
    </source>
</evidence>
<dbReference type="EC" id="2.3.1.222" evidence="3 9"/>
<evidence type="ECO:0000256" key="7">
    <source>
        <dbReference type="ARBA" id="ARBA00022833"/>
    </source>
</evidence>
<evidence type="ECO:0000256" key="1">
    <source>
        <dbReference type="ARBA" id="ARBA00001947"/>
    </source>
</evidence>
<keyword evidence="8 9" id="KW-0012">Acyltransferase</keyword>
<dbReference type="PANTHER" id="PTHR39453:SF1">
    <property type="entry name" value="PHOSPHATE PROPANOYLTRANSFERASE"/>
    <property type="match status" value="1"/>
</dbReference>
<keyword evidence="6" id="KW-0479">Metal-binding</keyword>
<protein>
    <recommendedName>
        <fullName evidence="4 9">Phosphate propanoyltransferase</fullName>
        <ecNumber evidence="3 9">2.3.1.222</ecNumber>
    </recommendedName>
</protein>
<dbReference type="STRING" id="580340.Tlie_0203"/>
<comment type="catalytic activity">
    <reaction evidence="9">
        <text>propanoyl-CoA + phosphate = propanoyl phosphate + CoA</text>
        <dbReference type="Rhea" id="RHEA:28046"/>
        <dbReference type="ChEBI" id="CHEBI:43474"/>
        <dbReference type="ChEBI" id="CHEBI:57287"/>
        <dbReference type="ChEBI" id="CHEBI:57392"/>
        <dbReference type="ChEBI" id="CHEBI:58933"/>
        <dbReference type="EC" id="2.3.1.222"/>
    </reaction>
</comment>
<dbReference type="PIRSF" id="PIRSF010130">
    <property type="entry name" value="PduL"/>
    <property type="match status" value="1"/>
</dbReference>
<gene>
    <name evidence="10" type="ordered locus">Tlie_0203</name>
</gene>
<evidence type="ECO:0000313" key="11">
    <source>
        <dbReference type="Proteomes" id="UP000005868"/>
    </source>
</evidence>
<dbReference type="InterPro" id="IPR008300">
    <property type="entry name" value="PTAC"/>
</dbReference>
<dbReference type="UniPathway" id="UPA00621"/>
<comment type="pathway">
    <text evidence="9">Polyol metabolism; 1,2-propanediol degradation.</text>
</comment>
<dbReference type="GO" id="GO:0051144">
    <property type="term" value="P:1,2-propanediol catabolic process"/>
    <property type="evidence" value="ECO:0007669"/>
    <property type="project" value="UniProtKB-UniPathway"/>
</dbReference>
<keyword evidence="7" id="KW-0862">Zinc</keyword>
<reference evidence="10 11" key="2">
    <citation type="journal article" date="2012" name="Stand. Genomic Sci.">
        <title>Genome sequence of the moderately thermophilic, amino-acid-degrading and sulfur-reducing bacterium Thermovirga lienii type strain (Cas60314(T)).</title>
        <authorList>
            <person name="Goker M."/>
            <person name="Saunders E."/>
            <person name="Lapidus A."/>
            <person name="Nolan M."/>
            <person name="Lucas S."/>
            <person name="Hammon N."/>
            <person name="Deshpande S."/>
            <person name="Cheng J.F."/>
            <person name="Han C."/>
            <person name="Tapia R."/>
            <person name="Goodwin L.A."/>
            <person name="Pitluck S."/>
            <person name="Liolios K."/>
            <person name="Mavromatis K."/>
            <person name="Pagani I."/>
            <person name="Ivanova N."/>
            <person name="Mikhailova N."/>
            <person name="Pati A."/>
            <person name="Chen A."/>
            <person name="Palaniappan K."/>
            <person name="Land M."/>
            <person name="Chang Y.J."/>
            <person name="Jeffries C.D."/>
            <person name="Brambilla E.M."/>
            <person name="Rohde M."/>
            <person name="Spring S."/>
            <person name="Detter J.C."/>
            <person name="Woyke T."/>
            <person name="Bristow J."/>
            <person name="Eisen J.A."/>
            <person name="Markowitz V."/>
            <person name="Hugenholtz P."/>
            <person name="Kyrpides N.C."/>
            <person name="Klenk H.P."/>
        </authorList>
    </citation>
    <scope>NUCLEOTIDE SEQUENCE [LARGE SCALE GENOMIC DNA]</scope>
    <source>
        <strain evidence="11">ATCC BAA-1197 / DSM 17291 / Cas60314</strain>
    </source>
</reference>
<evidence type="ECO:0000256" key="4">
    <source>
        <dbReference type="ARBA" id="ARBA00020837"/>
    </source>
</evidence>
<evidence type="ECO:0000256" key="3">
    <source>
        <dbReference type="ARBA" id="ARBA00012206"/>
    </source>
</evidence>
<evidence type="ECO:0000313" key="10">
    <source>
        <dbReference type="EMBL" id="AER65947.1"/>
    </source>
</evidence>
<reference evidence="11" key="1">
    <citation type="submission" date="2011-10" db="EMBL/GenBank/DDBJ databases">
        <title>The complete genome of chromosome of Thermovirga lienii DSM 17291.</title>
        <authorList>
            <consortium name="US DOE Joint Genome Institute (JGI-PGF)"/>
            <person name="Lucas S."/>
            <person name="Copeland A."/>
            <person name="Lapidus A."/>
            <person name="Glavina del Rio T."/>
            <person name="Dalin E."/>
            <person name="Tice H."/>
            <person name="Bruce D."/>
            <person name="Goodwin L."/>
            <person name="Pitluck S."/>
            <person name="Peters L."/>
            <person name="Mikhailova N."/>
            <person name="Saunders E."/>
            <person name="Kyrpides N."/>
            <person name="Mavromatis K."/>
            <person name="Ivanova N."/>
            <person name="Last F.I."/>
            <person name="Brettin T."/>
            <person name="Detter J.C."/>
            <person name="Han C."/>
            <person name="Larimer F."/>
            <person name="Land M."/>
            <person name="Hauser L."/>
            <person name="Markowitz V."/>
            <person name="Cheng J.-F."/>
            <person name="Hugenholtz P."/>
            <person name="Woyke T."/>
            <person name="Wu D."/>
            <person name="Spring S."/>
            <person name="Schroeder M."/>
            <person name="Brambilla E.-M."/>
            <person name="Klenk H.-P."/>
            <person name="Eisen J.A."/>
        </authorList>
    </citation>
    <scope>NUCLEOTIDE SEQUENCE [LARGE SCALE GENOMIC DNA]</scope>
    <source>
        <strain evidence="11">ATCC BAA-1197 / DSM 17291 / Cas60314</strain>
    </source>
</reference>
<dbReference type="AlphaFoldDB" id="G7V6B8"/>
<dbReference type="EMBL" id="CP003096">
    <property type="protein sequence ID" value="AER65947.1"/>
    <property type="molecule type" value="Genomic_DNA"/>
</dbReference>
<evidence type="ECO:0000256" key="5">
    <source>
        <dbReference type="ARBA" id="ARBA00022679"/>
    </source>
</evidence>
<accession>G7V6B8</accession>
<keyword evidence="5 9" id="KW-0808">Transferase</keyword>
<dbReference type="PANTHER" id="PTHR39453">
    <property type="entry name" value="PHOSPHATE PROPANOYLTRANSFERASE"/>
    <property type="match status" value="1"/>
</dbReference>
<dbReference type="eggNOG" id="COG4869">
    <property type="taxonomic scope" value="Bacteria"/>
</dbReference>
<dbReference type="GO" id="GO:0016747">
    <property type="term" value="F:acyltransferase activity, transferring groups other than amino-acyl groups"/>
    <property type="evidence" value="ECO:0007669"/>
    <property type="project" value="InterPro"/>
</dbReference>